<dbReference type="KEGG" id="age:AA314_05211"/>
<dbReference type="EMBL" id="QUMU01000019">
    <property type="protein sequence ID" value="REG22633.1"/>
    <property type="molecule type" value="Genomic_DNA"/>
</dbReference>
<organism evidence="2 4">
    <name type="scientific">Archangium gephyra</name>
    <dbReference type="NCBI Taxonomy" id="48"/>
    <lineage>
        <taxon>Bacteria</taxon>
        <taxon>Pseudomonadati</taxon>
        <taxon>Myxococcota</taxon>
        <taxon>Myxococcia</taxon>
        <taxon>Myxococcales</taxon>
        <taxon>Cystobacterineae</taxon>
        <taxon>Archangiaceae</taxon>
        <taxon>Archangium</taxon>
    </lineage>
</organism>
<protein>
    <recommendedName>
        <fullName evidence="6">Secreted protein</fullName>
    </recommendedName>
</protein>
<evidence type="ECO:0000313" key="3">
    <source>
        <dbReference type="EMBL" id="REG22633.1"/>
    </source>
</evidence>
<dbReference type="AlphaFoldDB" id="A0AAC8TF65"/>
<feature type="signal peptide" evidence="1">
    <location>
        <begin position="1"/>
        <end position="33"/>
    </location>
</feature>
<dbReference type="Proteomes" id="UP000256345">
    <property type="component" value="Unassembled WGS sequence"/>
</dbReference>
<name>A0AAC8TF65_9BACT</name>
<evidence type="ECO:0000313" key="4">
    <source>
        <dbReference type="Proteomes" id="UP000035579"/>
    </source>
</evidence>
<dbReference type="RefSeq" id="WP_047857602.1">
    <property type="nucleotide sequence ID" value="NZ_CP011509.1"/>
</dbReference>
<evidence type="ECO:0000313" key="5">
    <source>
        <dbReference type="Proteomes" id="UP000256345"/>
    </source>
</evidence>
<dbReference type="EMBL" id="CP011509">
    <property type="protein sequence ID" value="AKJ03585.1"/>
    <property type="molecule type" value="Genomic_DNA"/>
</dbReference>
<dbReference type="Proteomes" id="UP000035579">
    <property type="component" value="Chromosome"/>
</dbReference>
<accession>A0AAC8TF65</accession>
<evidence type="ECO:0000256" key="1">
    <source>
        <dbReference type="SAM" id="SignalP"/>
    </source>
</evidence>
<proteinExistence type="predicted"/>
<sequence length="71" mass="7311">MVKKKTPTRRRKARSAVVVAGALALIGAAVEVASGGVAVAERVLVLVVKARQALAPSANAAEPTHCELPRK</sequence>
<reference evidence="3 5" key="2">
    <citation type="submission" date="2018-08" db="EMBL/GenBank/DDBJ databases">
        <title>Genomic Encyclopedia of Archaeal and Bacterial Type Strains, Phase II (KMG-II): from individual species to whole genera.</title>
        <authorList>
            <person name="Goeker M."/>
        </authorList>
    </citation>
    <scope>NUCLEOTIDE SEQUENCE [LARGE SCALE GENOMIC DNA]</scope>
    <source>
        <strain evidence="3 5">DSM 2261</strain>
    </source>
</reference>
<keyword evidence="5" id="KW-1185">Reference proteome</keyword>
<feature type="chain" id="PRO_5042179160" description="Secreted protein" evidence="1">
    <location>
        <begin position="34"/>
        <end position="71"/>
    </location>
</feature>
<reference evidence="2 4" key="1">
    <citation type="submission" date="2015-05" db="EMBL/GenBank/DDBJ databases">
        <title>Genome assembly of Archangium gephyra DSM 2261.</title>
        <authorList>
            <person name="Sharma G."/>
            <person name="Subramanian S."/>
        </authorList>
    </citation>
    <scope>NUCLEOTIDE SEQUENCE [LARGE SCALE GENOMIC DNA]</scope>
    <source>
        <strain evidence="2 4">DSM 2261</strain>
    </source>
</reference>
<keyword evidence="1" id="KW-0732">Signal</keyword>
<evidence type="ECO:0000313" key="2">
    <source>
        <dbReference type="EMBL" id="AKJ03585.1"/>
    </source>
</evidence>
<evidence type="ECO:0008006" key="6">
    <source>
        <dbReference type="Google" id="ProtNLM"/>
    </source>
</evidence>
<gene>
    <name evidence="2" type="ORF">AA314_05211</name>
    <name evidence="3" type="ORF">ATI61_119165</name>
</gene>